<evidence type="ECO:0000256" key="9">
    <source>
        <dbReference type="ARBA" id="ARBA00037507"/>
    </source>
</evidence>
<evidence type="ECO:0000256" key="12">
    <source>
        <dbReference type="ARBA" id="ARBA00041983"/>
    </source>
</evidence>
<evidence type="ECO:0000256" key="3">
    <source>
        <dbReference type="ARBA" id="ARBA00022692"/>
    </source>
</evidence>
<feature type="compositionally biased region" description="Pro residues" evidence="13">
    <location>
        <begin position="284"/>
        <end position="304"/>
    </location>
</feature>
<keyword evidence="7 14" id="KW-0472">Membrane</keyword>
<comment type="subcellular location">
    <subcellularLocation>
        <location evidence="1">Endoplasmic reticulum membrane</location>
        <topology evidence="1">Single-pass type I membrane protein</topology>
    </subcellularLocation>
    <subcellularLocation>
        <location evidence="2">Nucleus membrane</location>
    </subcellularLocation>
</comment>
<evidence type="ECO:0000256" key="1">
    <source>
        <dbReference type="ARBA" id="ARBA00004115"/>
    </source>
</evidence>
<evidence type="ECO:0000256" key="8">
    <source>
        <dbReference type="ARBA" id="ARBA00023242"/>
    </source>
</evidence>
<feature type="region of interest" description="Disordered" evidence="13">
    <location>
        <begin position="236"/>
        <end position="319"/>
    </location>
</feature>
<keyword evidence="6 14" id="KW-1133">Transmembrane helix</keyword>
<name>A0A4Z2IWB6_9TELE</name>
<keyword evidence="8" id="KW-0539">Nucleus</keyword>
<gene>
    <name evidence="16" type="primary">Shisa5</name>
    <name evidence="16" type="ORF">EYF80_007544</name>
</gene>
<dbReference type="InterPro" id="IPR026910">
    <property type="entry name" value="Shisa"/>
</dbReference>
<dbReference type="Pfam" id="PF13908">
    <property type="entry name" value="Shisa_N"/>
    <property type="match status" value="1"/>
</dbReference>
<accession>A0A4Z2IWB6</accession>
<dbReference type="PANTHER" id="PTHR31395">
    <property type="entry name" value="SHISA"/>
    <property type="match status" value="1"/>
</dbReference>
<dbReference type="AlphaFoldDB" id="A0A4Z2IWB6"/>
<reference evidence="16 17" key="1">
    <citation type="submission" date="2019-03" db="EMBL/GenBank/DDBJ databases">
        <title>First draft genome of Liparis tanakae, snailfish: a comprehensive survey of snailfish specific genes.</title>
        <authorList>
            <person name="Kim W."/>
            <person name="Song I."/>
            <person name="Jeong J.-H."/>
            <person name="Kim D."/>
            <person name="Kim S."/>
            <person name="Ryu S."/>
            <person name="Song J.Y."/>
            <person name="Lee S.K."/>
        </authorList>
    </citation>
    <scope>NUCLEOTIDE SEQUENCE [LARGE SCALE GENOMIC DNA]</scope>
    <source>
        <tissue evidence="16">Muscle</tissue>
    </source>
</reference>
<dbReference type="InterPro" id="IPR053891">
    <property type="entry name" value="Shisa_N"/>
</dbReference>
<feature type="domain" description="Shisa N-terminal" evidence="15">
    <location>
        <begin position="64"/>
        <end position="107"/>
    </location>
</feature>
<dbReference type="EMBL" id="SRLO01000041">
    <property type="protein sequence ID" value="TNN82176.1"/>
    <property type="molecule type" value="Genomic_DNA"/>
</dbReference>
<evidence type="ECO:0000259" key="15">
    <source>
        <dbReference type="Pfam" id="PF13908"/>
    </source>
</evidence>
<proteinExistence type="inferred from homology"/>
<comment type="function">
    <text evidence="9">Can induce apoptosis in a caspase-dependent manner and plays a role in p53/TP53-dependent apoptosis.</text>
</comment>
<evidence type="ECO:0000256" key="2">
    <source>
        <dbReference type="ARBA" id="ARBA00004126"/>
    </source>
</evidence>
<dbReference type="GO" id="GO:0031965">
    <property type="term" value="C:nuclear membrane"/>
    <property type="evidence" value="ECO:0007669"/>
    <property type="project" value="UniProtKB-SubCell"/>
</dbReference>
<protein>
    <recommendedName>
        <fullName evidence="11">Protein shisa-5</fullName>
    </recommendedName>
    <alternativeName>
        <fullName evidence="12">Scotin</fullName>
    </alternativeName>
</protein>
<dbReference type="OrthoDB" id="9949323at2759"/>
<dbReference type="PRINTS" id="PR01217">
    <property type="entry name" value="PRICHEXTENSN"/>
</dbReference>
<evidence type="ECO:0000313" key="17">
    <source>
        <dbReference type="Proteomes" id="UP000314294"/>
    </source>
</evidence>
<evidence type="ECO:0000256" key="13">
    <source>
        <dbReference type="SAM" id="MobiDB-lite"/>
    </source>
</evidence>
<evidence type="ECO:0000256" key="14">
    <source>
        <dbReference type="SAM" id="Phobius"/>
    </source>
</evidence>
<dbReference type="PANTHER" id="PTHR31395:SF14">
    <property type="entry name" value="PROTEIN SHISA-5"/>
    <property type="match status" value="1"/>
</dbReference>
<keyword evidence="4" id="KW-0053">Apoptosis</keyword>
<keyword evidence="5" id="KW-0256">Endoplasmic reticulum</keyword>
<evidence type="ECO:0000256" key="6">
    <source>
        <dbReference type="ARBA" id="ARBA00022989"/>
    </source>
</evidence>
<feature type="transmembrane region" description="Helical" evidence="14">
    <location>
        <begin position="119"/>
        <end position="145"/>
    </location>
</feature>
<comment type="caution">
    <text evidence="16">The sequence shown here is derived from an EMBL/GenBank/DDBJ whole genome shotgun (WGS) entry which is preliminary data.</text>
</comment>
<dbReference type="GO" id="GO:0006915">
    <property type="term" value="P:apoptotic process"/>
    <property type="evidence" value="ECO:0007669"/>
    <property type="project" value="UniProtKB-KW"/>
</dbReference>
<keyword evidence="3 14" id="KW-0812">Transmembrane</keyword>
<evidence type="ECO:0000313" key="16">
    <source>
        <dbReference type="EMBL" id="TNN82176.1"/>
    </source>
</evidence>
<keyword evidence="17" id="KW-1185">Reference proteome</keyword>
<evidence type="ECO:0000256" key="11">
    <source>
        <dbReference type="ARBA" id="ARBA00040441"/>
    </source>
</evidence>
<organism evidence="16 17">
    <name type="scientific">Liparis tanakae</name>
    <name type="common">Tanaka's snailfish</name>
    <dbReference type="NCBI Taxonomy" id="230148"/>
    <lineage>
        <taxon>Eukaryota</taxon>
        <taxon>Metazoa</taxon>
        <taxon>Chordata</taxon>
        <taxon>Craniata</taxon>
        <taxon>Vertebrata</taxon>
        <taxon>Euteleostomi</taxon>
        <taxon>Actinopterygii</taxon>
        <taxon>Neopterygii</taxon>
        <taxon>Teleostei</taxon>
        <taxon>Neoteleostei</taxon>
        <taxon>Acanthomorphata</taxon>
        <taxon>Eupercaria</taxon>
        <taxon>Perciformes</taxon>
        <taxon>Cottioidei</taxon>
        <taxon>Cottales</taxon>
        <taxon>Liparidae</taxon>
        <taxon>Liparis</taxon>
    </lineage>
</organism>
<evidence type="ECO:0000256" key="7">
    <source>
        <dbReference type="ARBA" id="ARBA00023136"/>
    </source>
</evidence>
<dbReference type="Proteomes" id="UP000314294">
    <property type="component" value="Unassembled WGS sequence"/>
</dbReference>
<evidence type="ECO:0000256" key="10">
    <source>
        <dbReference type="ARBA" id="ARBA00038108"/>
    </source>
</evidence>
<evidence type="ECO:0000256" key="5">
    <source>
        <dbReference type="ARBA" id="ARBA00022824"/>
    </source>
</evidence>
<dbReference type="GO" id="GO:0005789">
    <property type="term" value="C:endoplasmic reticulum membrane"/>
    <property type="evidence" value="ECO:0007669"/>
    <property type="project" value="UniProtKB-SubCell"/>
</dbReference>
<evidence type="ECO:0000256" key="4">
    <source>
        <dbReference type="ARBA" id="ARBA00022703"/>
    </source>
</evidence>
<comment type="similarity">
    <text evidence="10">Belongs to the shisa family.</text>
</comment>
<sequence>MADTTRQSREISLVDVKSLPEKSPHSFLFSGSLGVAMASGLLGVVVALALTVVLAPSVSAGSRDCKAYHDQAYKKCNVGFCCGACMNRYCCQDSFWKFTEDEQEDCSFMFSYNSSPLPMVLGIGSFIIFLLIFISCCVCPCCCLYKMCRKPRPVIATSTHTTVVTTTPQQYPQQAIARPGQPQTYPGGQYQIYHPVPVQPGYGPQPMPQGYGGQPVPQGYGGQPVPQGYGAQPVPQGYGAQPMPTPPYHGQAMVAGPPPTYQEATGPGFPPNPMPYSQAAFAPGQPPYPLQPPGQPQPKAPPPQTGYVSQPAYNPDYNG</sequence>
<feature type="transmembrane region" description="Helical" evidence="14">
    <location>
        <begin position="27"/>
        <end position="54"/>
    </location>
</feature>